<evidence type="ECO:0000313" key="4">
    <source>
        <dbReference type="Proteomes" id="UP001596407"/>
    </source>
</evidence>
<organism evidence="3 4">
    <name type="scientific">Halorussus caseinilyticus</name>
    <dbReference type="NCBI Taxonomy" id="3034025"/>
    <lineage>
        <taxon>Archaea</taxon>
        <taxon>Methanobacteriati</taxon>
        <taxon>Methanobacteriota</taxon>
        <taxon>Stenosarchaea group</taxon>
        <taxon>Halobacteria</taxon>
        <taxon>Halobacteriales</taxon>
        <taxon>Haladaptataceae</taxon>
        <taxon>Halorussus</taxon>
    </lineage>
</organism>
<dbReference type="GeneID" id="79301816"/>
<dbReference type="Pfam" id="PF03807">
    <property type="entry name" value="F420_oxidored"/>
    <property type="match status" value="1"/>
</dbReference>
<dbReference type="Proteomes" id="UP001596407">
    <property type="component" value="Unassembled WGS sequence"/>
</dbReference>
<dbReference type="AlphaFoldDB" id="A0ABD5WRE2"/>
<reference evidence="3 4" key="1">
    <citation type="journal article" date="2019" name="Int. J. Syst. Evol. Microbiol.">
        <title>The Global Catalogue of Microorganisms (GCM) 10K type strain sequencing project: providing services to taxonomists for standard genome sequencing and annotation.</title>
        <authorList>
            <consortium name="The Broad Institute Genomics Platform"/>
            <consortium name="The Broad Institute Genome Sequencing Center for Infectious Disease"/>
            <person name="Wu L."/>
            <person name="Ma J."/>
        </authorList>
    </citation>
    <scope>NUCLEOTIDE SEQUENCE [LARGE SCALE GENOMIC DNA]</scope>
    <source>
        <strain evidence="3 4">DT72</strain>
    </source>
</reference>
<dbReference type="EMBL" id="JBHSZH010000005">
    <property type="protein sequence ID" value="MFC7081435.1"/>
    <property type="molecule type" value="Genomic_DNA"/>
</dbReference>
<dbReference type="SUPFAM" id="SSF51735">
    <property type="entry name" value="NAD(P)-binding Rossmann-fold domains"/>
    <property type="match status" value="1"/>
</dbReference>
<evidence type="ECO:0000256" key="1">
    <source>
        <dbReference type="ARBA" id="ARBA00023002"/>
    </source>
</evidence>
<dbReference type="NCBIfam" id="TIGR01915">
    <property type="entry name" value="npdG"/>
    <property type="match status" value="1"/>
</dbReference>
<dbReference type="RefSeq" id="WP_276280651.1">
    <property type="nucleotide sequence ID" value="NZ_CP119809.1"/>
</dbReference>
<dbReference type="GO" id="GO:0016491">
    <property type="term" value="F:oxidoreductase activity"/>
    <property type="evidence" value="ECO:0007669"/>
    <property type="project" value="UniProtKB-KW"/>
</dbReference>
<dbReference type="InterPro" id="IPR036291">
    <property type="entry name" value="NAD(P)-bd_dom_sf"/>
</dbReference>
<evidence type="ECO:0000313" key="3">
    <source>
        <dbReference type="EMBL" id="MFC7081435.1"/>
    </source>
</evidence>
<dbReference type="PANTHER" id="PTHR14239:SF0">
    <property type="entry name" value="F420-DEPENDENT NADP REDUCTASE"/>
    <property type="match status" value="1"/>
</dbReference>
<dbReference type="InterPro" id="IPR028939">
    <property type="entry name" value="P5C_Rdtase_cat_N"/>
</dbReference>
<keyword evidence="4" id="KW-1185">Reference proteome</keyword>
<sequence>MRIALLGGTGDIGQALALRWARDTDHEILVGSRDPEKARGKADEYETELDSLGVEREIKGFANEMAADRADVVVLAVPAFHVKDTVEAVADRIEDADVLVSPAVGMNRDEDGFHYKPPKAGSVTELVADVAPEGVPVVGAFHNLSADRLANLDVELDLDTLVVGDDEDAVETVRQLADQIDGLRALRAGSTANAAEVESMTPLLINIAVENEGMHDVGVTFE</sequence>
<comment type="caution">
    <text evidence="3">The sequence shown here is derived from an EMBL/GenBank/DDBJ whole genome shotgun (WGS) entry which is preliminary data.</text>
</comment>
<feature type="domain" description="Pyrroline-5-carboxylate reductase catalytic N-terminal" evidence="2">
    <location>
        <begin position="2"/>
        <end position="105"/>
    </location>
</feature>
<dbReference type="Gene3D" id="3.40.50.720">
    <property type="entry name" value="NAD(P)-binding Rossmann-like Domain"/>
    <property type="match status" value="1"/>
</dbReference>
<gene>
    <name evidence="3" type="primary">npdG</name>
    <name evidence="3" type="ORF">ACFQJ6_16260</name>
</gene>
<evidence type="ECO:0000259" key="2">
    <source>
        <dbReference type="Pfam" id="PF03807"/>
    </source>
</evidence>
<dbReference type="PANTHER" id="PTHR14239">
    <property type="entry name" value="DUDULIN-RELATED"/>
    <property type="match status" value="1"/>
</dbReference>
<accession>A0ABD5WRE2</accession>
<keyword evidence="1" id="KW-0560">Oxidoreductase</keyword>
<proteinExistence type="predicted"/>
<dbReference type="InterPro" id="IPR010185">
    <property type="entry name" value="NpdG"/>
</dbReference>
<name>A0ABD5WRE2_9EURY</name>
<dbReference type="InterPro" id="IPR051267">
    <property type="entry name" value="STEAP_metalloreductase"/>
</dbReference>
<protein>
    <submittedName>
        <fullName evidence="3">NADPH-dependent F420 reductase</fullName>
    </submittedName>
</protein>